<accession>A0A3B0Z7V1</accession>
<sequence>MKKPIQKQLQCLSAITFAALLTTAGPLYAAGDHAHGHDDDHGDSHGSEMKHDDHSHGTSMDDHHDSAMDKVFLKKKEIGGYNVSFHIMKAKPGKEMGGTHDFMIKVEKDGKALTNIVMNTKVKHPDGSSETKKTMQMGDWMMAGYDLGHEGKHQMMVLFKTADGKKHKGGIYYSGR</sequence>
<reference evidence="2" key="1">
    <citation type="submission" date="2018-06" db="EMBL/GenBank/DDBJ databases">
        <authorList>
            <person name="Zhirakovskaya E."/>
        </authorList>
    </citation>
    <scope>NUCLEOTIDE SEQUENCE</scope>
</reference>
<gene>
    <name evidence="2" type="ORF">MNBD_GAMMA17-639</name>
</gene>
<dbReference type="AlphaFoldDB" id="A0A3B0Z7V1"/>
<feature type="region of interest" description="Disordered" evidence="1">
    <location>
        <begin position="33"/>
        <end position="64"/>
    </location>
</feature>
<organism evidence="2">
    <name type="scientific">hydrothermal vent metagenome</name>
    <dbReference type="NCBI Taxonomy" id="652676"/>
    <lineage>
        <taxon>unclassified sequences</taxon>
        <taxon>metagenomes</taxon>
        <taxon>ecological metagenomes</taxon>
    </lineage>
</organism>
<dbReference type="EMBL" id="UOFQ01000139">
    <property type="protein sequence ID" value="VAW89515.1"/>
    <property type="molecule type" value="Genomic_DNA"/>
</dbReference>
<evidence type="ECO:0000313" key="2">
    <source>
        <dbReference type="EMBL" id="VAW89515.1"/>
    </source>
</evidence>
<evidence type="ECO:0000256" key="1">
    <source>
        <dbReference type="SAM" id="MobiDB-lite"/>
    </source>
</evidence>
<name>A0A3B0Z7V1_9ZZZZ</name>
<evidence type="ECO:0008006" key="3">
    <source>
        <dbReference type="Google" id="ProtNLM"/>
    </source>
</evidence>
<proteinExistence type="predicted"/>
<protein>
    <recommendedName>
        <fullName evidence="3">YtkA-like domain-containing protein</fullName>
    </recommendedName>
</protein>